<comment type="similarity">
    <text evidence="6">Belongs to the ABC-4 integral membrane protein family.</text>
</comment>
<reference evidence="9 10" key="1">
    <citation type="journal article" date="2019" name="Nat. Med.">
        <title>A library of human gut bacterial isolates paired with longitudinal multiomics data enables mechanistic microbiome research.</title>
        <authorList>
            <person name="Poyet M."/>
            <person name="Groussin M."/>
            <person name="Gibbons S.M."/>
            <person name="Avila-Pacheco J."/>
            <person name="Jiang X."/>
            <person name="Kearney S.M."/>
            <person name="Perrotta A.R."/>
            <person name="Berdy B."/>
            <person name="Zhao S."/>
            <person name="Lieberman T.D."/>
            <person name="Swanson P.K."/>
            <person name="Smith M."/>
            <person name="Roesemann S."/>
            <person name="Alexander J.E."/>
            <person name="Rich S.A."/>
            <person name="Livny J."/>
            <person name="Vlamakis H."/>
            <person name="Clish C."/>
            <person name="Bullock K."/>
            <person name="Deik A."/>
            <person name="Scott J."/>
            <person name="Pierce K.A."/>
            <person name="Xavier R.J."/>
            <person name="Alm E.J."/>
        </authorList>
    </citation>
    <scope>NUCLEOTIDE SEQUENCE [LARGE SCALE GENOMIC DNA]</scope>
    <source>
        <strain evidence="9 10">BIOML-B1</strain>
    </source>
</reference>
<evidence type="ECO:0000259" key="8">
    <source>
        <dbReference type="Pfam" id="PF02687"/>
    </source>
</evidence>
<keyword evidence="2" id="KW-1003">Cell membrane</keyword>
<feature type="transmembrane region" description="Helical" evidence="7">
    <location>
        <begin position="243"/>
        <end position="267"/>
    </location>
</feature>
<gene>
    <name evidence="9" type="ORF">GKE10_13220</name>
</gene>
<dbReference type="GO" id="GO:0005886">
    <property type="term" value="C:plasma membrane"/>
    <property type="evidence" value="ECO:0007669"/>
    <property type="project" value="UniProtKB-SubCell"/>
</dbReference>
<feature type="non-terminal residue" evidence="9">
    <location>
        <position position="1"/>
    </location>
</feature>
<feature type="domain" description="ABC3 transporter permease C-terminal" evidence="8">
    <location>
        <begin position="254"/>
        <end position="362"/>
    </location>
</feature>
<dbReference type="GO" id="GO:0022857">
    <property type="term" value="F:transmembrane transporter activity"/>
    <property type="evidence" value="ECO:0007669"/>
    <property type="project" value="TreeGrafter"/>
</dbReference>
<evidence type="ECO:0000313" key="9">
    <source>
        <dbReference type="EMBL" id="MSC52836.1"/>
    </source>
</evidence>
<feature type="transmembrane region" description="Helical" evidence="7">
    <location>
        <begin position="303"/>
        <end position="328"/>
    </location>
</feature>
<comment type="caution">
    <text evidence="9">The sequence shown here is derived from an EMBL/GenBank/DDBJ whole genome shotgun (WGS) entry which is preliminary data.</text>
</comment>
<evidence type="ECO:0000256" key="6">
    <source>
        <dbReference type="ARBA" id="ARBA00038076"/>
    </source>
</evidence>
<evidence type="ECO:0000256" key="3">
    <source>
        <dbReference type="ARBA" id="ARBA00022692"/>
    </source>
</evidence>
<evidence type="ECO:0000313" key="10">
    <source>
        <dbReference type="Proteomes" id="UP000462091"/>
    </source>
</evidence>
<dbReference type="RefSeq" id="WP_154266017.1">
    <property type="nucleotide sequence ID" value="NZ_WKQM01000039.1"/>
</dbReference>
<dbReference type="EMBL" id="WKQM01000039">
    <property type="protein sequence ID" value="MSC52836.1"/>
    <property type="molecule type" value="Genomic_DNA"/>
</dbReference>
<evidence type="ECO:0000256" key="4">
    <source>
        <dbReference type="ARBA" id="ARBA00022989"/>
    </source>
</evidence>
<comment type="subcellular location">
    <subcellularLocation>
        <location evidence="1">Cell membrane</location>
        <topology evidence="1">Multi-pass membrane protein</topology>
    </subcellularLocation>
</comment>
<dbReference type="Pfam" id="PF02687">
    <property type="entry name" value="FtsX"/>
    <property type="match status" value="1"/>
</dbReference>
<dbReference type="AlphaFoldDB" id="A0A844DIL9"/>
<evidence type="ECO:0000256" key="1">
    <source>
        <dbReference type="ARBA" id="ARBA00004651"/>
    </source>
</evidence>
<evidence type="ECO:0000256" key="2">
    <source>
        <dbReference type="ARBA" id="ARBA00022475"/>
    </source>
</evidence>
<evidence type="ECO:0000256" key="5">
    <source>
        <dbReference type="ARBA" id="ARBA00023136"/>
    </source>
</evidence>
<keyword evidence="4 7" id="KW-1133">Transmembrane helix</keyword>
<sequence>LHGLSPENYVSQWGVSDFALTYSIHEREDLISSEMVSEIGQLDGIENLRLTYAPYPQVAADVVYDDAVFHEFLASLDGVNGIDFSDPAKLENYQQNFFSGVFGIDSAYLEEINKTLNLPIDTSAFEQGKVVLLSKTVEGLIQPGQEITIQTQNGQHSFIVANGYLNEGFRAGGGNERGTAPDLYISQTALKELFPQYRVFRVAFDTDGQHDESILQELKQITASQANIDIISRYERREEMQEYLITAKVLGTGLSVILLLVGVMNFVNTMVVNVNTRRYELAVLESIGMTKRQIKRMLFMEGFYYWGVSLSLAVTIGTAIFILLYMIFSKVAYYAVFSYPFIPLVLVSGLVLLICLIVPIWVYKTDVNLPVVERLRLTE</sequence>
<dbReference type="PANTHER" id="PTHR30572:SF4">
    <property type="entry name" value="ABC TRANSPORTER PERMEASE YTRF"/>
    <property type="match status" value="1"/>
</dbReference>
<name>A0A844DIL9_9FIRM</name>
<proteinExistence type="inferred from homology"/>
<dbReference type="InterPro" id="IPR003838">
    <property type="entry name" value="ABC3_permease_C"/>
</dbReference>
<dbReference type="PANTHER" id="PTHR30572">
    <property type="entry name" value="MEMBRANE COMPONENT OF TRANSPORTER-RELATED"/>
    <property type="match status" value="1"/>
</dbReference>
<keyword evidence="5 7" id="KW-0472">Membrane</keyword>
<keyword evidence="3 7" id="KW-0812">Transmembrane</keyword>
<feature type="transmembrane region" description="Helical" evidence="7">
    <location>
        <begin position="340"/>
        <end position="362"/>
    </location>
</feature>
<accession>A0A844DIL9</accession>
<evidence type="ECO:0000256" key="7">
    <source>
        <dbReference type="SAM" id="Phobius"/>
    </source>
</evidence>
<organism evidence="9 10">
    <name type="scientific">Faecalibacterium prausnitzii</name>
    <dbReference type="NCBI Taxonomy" id="853"/>
    <lineage>
        <taxon>Bacteria</taxon>
        <taxon>Bacillati</taxon>
        <taxon>Bacillota</taxon>
        <taxon>Clostridia</taxon>
        <taxon>Eubacteriales</taxon>
        <taxon>Oscillospiraceae</taxon>
        <taxon>Faecalibacterium</taxon>
    </lineage>
</organism>
<protein>
    <submittedName>
        <fullName evidence="9">FtsX-like permease family protein</fullName>
    </submittedName>
</protein>
<dbReference type="InterPro" id="IPR050250">
    <property type="entry name" value="Macrolide_Exporter_MacB"/>
</dbReference>
<dbReference type="Proteomes" id="UP000462091">
    <property type="component" value="Unassembled WGS sequence"/>
</dbReference>